<dbReference type="EMBL" id="BONW01000012">
    <property type="protein sequence ID" value="GIG87633.1"/>
    <property type="molecule type" value="Genomic_DNA"/>
</dbReference>
<comment type="caution">
    <text evidence="2">The sequence shown here is derived from an EMBL/GenBank/DDBJ whole genome shotgun (WGS) entry which is preliminary data.</text>
</comment>
<reference evidence="2 3" key="1">
    <citation type="submission" date="2021-01" db="EMBL/GenBank/DDBJ databases">
        <title>Whole genome shotgun sequence of Plantactinospora endophytica NBRC 110450.</title>
        <authorList>
            <person name="Komaki H."/>
            <person name="Tamura T."/>
        </authorList>
    </citation>
    <scope>NUCLEOTIDE SEQUENCE [LARGE SCALE GENOMIC DNA]</scope>
    <source>
        <strain evidence="2 3">NBRC 110450</strain>
    </source>
</reference>
<evidence type="ECO:0000313" key="3">
    <source>
        <dbReference type="Proteomes" id="UP000646749"/>
    </source>
</evidence>
<proteinExistence type="predicted"/>
<keyword evidence="3" id="KW-1185">Reference proteome</keyword>
<name>A0ABQ4DYY4_9ACTN</name>
<organism evidence="2 3">
    <name type="scientific">Plantactinospora endophytica</name>
    <dbReference type="NCBI Taxonomy" id="673535"/>
    <lineage>
        <taxon>Bacteria</taxon>
        <taxon>Bacillati</taxon>
        <taxon>Actinomycetota</taxon>
        <taxon>Actinomycetes</taxon>
        <taxon>Micromonosporales</taxon>
        <taxon>Micromonosporaceae</taxon>
        <taxon>Plantactinospora</taxon>
    </lineage>
</organism>
<sequence>MKSGHWYRCQADNTRERETARQRGAAPKGQILPGTSQAKGARGQATVERSATLRT</sequence>
<feature type="region of interest" description="Disordered" evidence="1">
    <location>
        <begin position="1"/>
        <end position="55"/>
    </location>
</feature>
<dbReference type="Proteomes" id="UP000646749">
    <property type="component" value="Unassembled WGS sequence"/>
</dbReference>
<protein>
    <submittedName>
        <fullName evidence="2">Uncharacterized protein</fullName>
    </submittedName>
</protein>
<evidence type="ECO:0000313" key="2">
    <source>
        <dbReference type="EMBL" id="GIG87633.1"/>
    </source>
</evidence>
<evidence type="ECO:0000256" key="1">
    <source>
        <dbReference type="SAM" id="MobiDB-lite"/>
    </source>
</evidence>
<gene>
    <name evidence="2" type="ORF">Pen02_25690</name>
</gene>
<accession>A0ABQ4DYY4</accession>